<accession>I7AHA5</accession>
<dbReference type="GO" id="GO:0005634">
    <property type="term" value="C:nucleus"/>
    <property type="evidence" value="ECO:0007669"/>
    <property type="project" value="TreeGrafter"/>
</dbReference>
<comment type="similarity">
    <text evidence="1">Belongs to the SMC family. SMC5 subfamily.</text>
</comment>
<dbReference type="EMBL" id="CP003530">
    <property type="protein sequence ID" value="AFN84170.1"/>
    <property type="molecule type" value="Genomic_DNA"/>
</dbReference>
<dbReference type="VEuPathDB" id="MicrosporidiaDB:EROM_111890"/>
<dbReference type="PANTHER" id="PTHR45916">
    <property type="entry name" value="STRUCTURAL MAINTENANCE OF CHROMOSOMES PROTEIN 5"/>
    <property type="match status" value="1"/>
</dbReference>
<feature type="coiled-coil region" evidence="4">
    <location>
        <begin position="725"/>
        <end position="855"/>
    </location>
</feature>
<dbReference type="GeneID" id="20564788"/>
<reference evidence="6 7" key="1">
    <citation type="journal article" date="2012" name="Proc. Natl. Acad. Sci. U.S.A.">
        <title>Gain and loss of multiple functionally related, horizontally transferred genes in the reduced genomes of two microsporidian parasites.</title>
        <authorList>
            <person name="Pombert J.-F."/>
            <person name="Selman M."/>
            <person name="Burki F."/>
            <person name="Bardell F.T."/>
            <person name="Farinelli L."/>
            <person name="Solter L.F."/>
            <person name="Whitman D.W."/>
            <person name="Weiss L.M."/>
            <person name="Corradi N."/>
            <person name="Keeling P.J."/>
        </authorList>
    </citation>
    <scope>NUCLEOTIDE SEQUENCE [LARGE SCALE GENOMIC DNA]</scope>
    <source>
        <strain evidence="6 7">SJ-2008</strain>
    </source>
</reference>
<dbReference type="GO" id="GO:0030915">
    <property type="term" value="C:Smc5-Smc6 complex"/>
    <property type="evidence" value="ECO:0007669"/>
    <property type="project" value="TreeGrafter"/>
</dbReference>
<evidence type="ECO:0000313" key="6">
    <source>
        <dbReference type="EMBL" id="AFN84170.1"/>
    </source>
</evidence>
<sequence length="1025" mass="120026">MSGFNDGNVMYMRLENFQTFKKIFLKFCPSFNFIAGPNGSGKSSIANAMVLVFGGTPKIIGRGKGVGEYVRFGEEEARIEVGVWIKGKEVRLCRCISRNNQSRYFADGKAYKKTEYEGLIGKLKENIGNLCQFLPQEKASEFTRLSPENLLGEVLLSVGDEEILRYMKELEELETERNKVADILEACGRKKECVERTVEVLEKDVKRANEKKKKEERIRIMDEKRDWIHYKLYTDEYGMVRRNISLLKKQIETKNEEVVNIESKIKELKSSEAYKEINELCKVLEEYDMNLVDLVEKAGNIHQEIEMLGVDEESLRNKREKRISNTERLEKEILDLQEEISKLEIPPQPQELDEARIKVLETKMSDLMRTRGKIQHESAELKRLVDDLSLKRKKFHEMDEMRLQMLRKYHADTYKAVCWLRENKHQFKDEVIEPPFVQLRIKDARYALEVENFLGFQSLSPFICKSADDFETFVRIMKDEKKWMINAIEAIKTDKRARKEEEGISKNMLKELGFEGVLSDFIECREETMNYLIVAGNFDLIPVSKASVDENLVFRKTNVKRMAAGGRYIEIKKSRYGSEYAIIYNPLKSRNLFSQNLSLRELEEIEEELGRKNSTRRENEEKLKGILKDCEVIDKELQGLYRERSLYNSQMMEIKRKETHARVLKGSMDRKKLEMKMLKDTKDLDEEEMKINESKRKLEALWKNKCDELSKCLSDEGYFDVFRSASKLFREIINVNKNIEALEESIKVGEKIKEELEEKVIEKKKESSKLKKMIEEKKVRLEKIERKEEYDKALAQLPNTIDELDEEIIKEKAQIKFYNIDSKAVGEFEVREKDLKELNEDISKYSKILESVKKKSLRIRDILVDKIGRIVSRIDEQFRNLFRKVGGDGRVMFIYDELDACKWKFNIMVKFHDDDSLEVLNSHRQSGGERSVAIILFLLAIQHYKPSPFRLVDEINQGMDGNNEKLVHDILVALSKEGNEQFFMITPKIAPNLNYSKSMKVIVLYSSQGCGVQENFVRYKSKMLT</sequence>
<evidence type="ECO:0000256" key="1">
    <source>
        <dbReference type="ARBA" id="ARBA00010171"/>
    </source>
</evidence>
<evidence type="ECO:0000256" key="2">
    <source>
        <dbReference type="ARBA" id="ARBA00018687"/>
    </source>
</evidence>
<protein>
    <recommendedName>
        <fullName evidence="2">Structural maintenance of chromosomes protein 5</fullName>
    </recommendedName>
</protein>
<dbReference type="AlphaFoldDB" id="I7AHA5"/>
<keyword evidence="3 4" id="KW-0175">Coiled coil</keyword>
<feature type="coiled-coil region" evidence="4">
    <location>
        <begin position="244"/>
        <end position="271"/>
    </location>
</feature>
<evidence type="ECO:0000313" key="7">
    <source>
        <dbReference type="Proteomes" id="UP000010094"/>
    </source>
</evidence>
<keyword evidence="7" id="KW-1185">Reference proteome</keyword>
<dbReference type="Pfam" id="PF02463">
    <property type="entry name" value="SMC_N"/>
    <property type="match status" value="1"/>
</dbReference>
<dbReference type="KEGG" id="ero:EROM_111890"/>
<dbReference type="HOGENOM" id="CLU_004969_2_1_1"/>
<feature type="coiled-coil region" evidence="4">
    <location>
        <begin position="156"/>
        <end position="218"/>
    </location>
</feature>
<evidence type="ECO:0000256" key="3">
    <source>
        <dbReference type="ARBA" id="ARBA00023054"/>
    </source>
</evidence>
<dbReference type="InterPro" id="IPR027417">
    <property type="entry name" value="P-loop_NTPase"/>
</dbReference>
<dbReference type="OrthoDB" id="10254973at2759"/>
<proteinExistence type="inferred from homology"/>
<dbReference type="RefSeq" id="XP_009265667.1">
    <property type="nucleotide sequence ID" value="XM_009267392.1"/>
</dbReference>
<name>I7AHA5_ENCRO</name>
<evidence type="ECO:0000259" key="5">
    <source>
        <dbReference type="Pfam" id="PF02463"/>
    </source>
</evidence>
<dbReference type="Gene3D" id="3.40.50.300">
    <property type="entry name" value="P-loop containing nucleotide triphosphate hydrolases"/>
    <property type="match status" value="2"/>
</dbReference>
<feature type="domain" description="RecF/RecN/SMC N-terminal" evidence="5">
    <location>
        <begin position="12"/>
        <end position="988"/>
    </location>
</feature>
<dbReference type="GO" id="GO:0000724">
    <property type="term" value="P:double-strand break repair via homologous recombination"/>
    <property type="evidence" value="ECO:0007669"/>
    <property type="project" value="TreeGrafter"/>
</dbReference>
<dbReference type="GO" id="GO:0003697">
    <property type="term" value="F:single-stranded DNA binding"/>
    <property type="evidence" value="ECO:0007669"/>
    <property type="project" value="TreeGrafter"/>
</dbReference>
<gene>
    <name evidence="6" type="ordered locus">EROM_111890</name>
</gene>
<evidence type="ECO:0000256" key="4">
    <source>
        <dbReference type="SAM" id="Coils"/>
    </source>
</evidence>
<dbReference type="InterPro" id="IPR003395">
    <property type="entry name" value="RecF/RecN/SMC_N"/>
</dbReference>
<dbReference type="Proteomes" id="UP000010094">
    <property type="component" value="Chromosome XI"/>
</dbReference>
<dbReference type="SUPFAM" id="SSF52540">
    <property type="entry name" value="P-loop containing nucleoside triphosphate hydrolases"/>
    <property type="match status" value="2"/>
</dbReference>
<organism evidence="6 7">
    <name type="scientific">Encephalitozoon romaleae (strain SJ-2008)</name>
    <name type="common">Microsporidian parasite</name>
    <dbReference type="NCBI Taxonomy" id="1178016"/>
    <lineage>
        <taxon>Eukaryota</taxon>
        <taxon>Fungi</taxon>
        <taxon>Fungi incertae sedis</taxon>
        <taxon>Microsporidia</taxon>
        <taxon>Unikaryonidae</taxon>
        <taxon>Encephalitozoon</taxon>
    </lineage>
</organism>
<dbReference type="PANTHER" id="PTHR45916:SF1">
    <property type="entry name" value="STRUCTURAL MAINTENANCE OF CHROMOSOMES PROTEIN 5"/>
    <property type="match status" value="1"/>
</dbReference>
<feature type="coiled-coil region" evidence="4">
    <location>
        <begin position="319"/>
        <end position="346"/>
    </location>
</feature>